<proteinExistence type="predicted"/>
<organism evidence="1 2">
    <name type="scientific">Malus baccata</name>
    <name type="common">Siberian crab apple</name>
    <name type="synonym">Pyrus baccata</name>
    <dbReference type="NCBI Taxonomy" id="106549"/>
    <lineage>
        <taxon>Eukaryota</taxon>
        <taxon>Viridiplantae</taxon>
        <taxon>Streptophyta</taxon>
        <taxon>Embryophyta</taxon>
        <taxon>Tracheophyta</taxon>
        <taxon>Spermatophyta</taxon>
        <taxon>Magnoliopsida</taxon>
        <taxon>eudicotyledons</taxon>
        <taxon>Gunneridae</taxon>
        <taxon>Pentapetalae</taxon>
        <taxon>rosids</taxon>
        <taxon>fabids</taxon>
        <taxon>Rosales</taxon>
        <taxon>Rosaceae</taxon>
        <taxon>Amygdaloideae</taxon>
        <taxon>Maleae</taxon>
        <taxon>Malus</taxon>
    </lineage>
</organism>
<dbReference type="AlphaFoldDB" id="A0A540MKV9"/>
<dbReference type="Proteomes" id="UP000315295">
    <property type="component" value="Unassembled WGS sequence"/>
</dbReference>
<sequence length="58" mass="6866">MKEELDREVEDFARRLNSDWPERMQEILSLGQERKLAPIDINGNGSAHRYKSMSQYIL</sequence>
<evidence type="ECO:0000313" key="1">
    <source>
        <dbReference type="EMBL" id="TQD99436.1"/>
    </source>
</evidence>
<keyword evidence="2" id="KW-1185">Reference proteome</keyword>
<accession>A0A540MKV9</accession>
<dbReference type="EMBL" id="VIEB01000235">
    <property type="protein sequence ID" value="TQD99436.1"/>
    <property type="molecule type" value="Genomic_DNA"/>
</dbReference>
<reference evidence="1 2" key="1">
    <citation type="journal article" date="2019" name="G3 (Bethesda)">
        <title>Sequencing of a Wild Apple (Malus baccata) Genome Unravels the Differences Between Cultivated and Wild Apple Species Regarding Disease Resistance and Cold Tolerance.</title>
        <authorList>
            <person name="Chen X."/>
        </authorList>
    </citation>
    <scope>NUCLEOTIDE SEQUENCE [LARGE SCALE GENOMIC DNA]</scope>
    <source>
        <strain evidence="2">cv. Shandingzi</strain>
        <tissue evidence="1">Leaves</tissue>
    </source>
</reference>
<protein>
    <submittedName>
        <fullName evidence="1">Uncharacterized protein</fullName>
    </submittedName>
</protein>
<dbReference type="STRING" id="106549.A0A540MKV9"/>
<comment type="caution">
    <text evidence="1">The sequence shown here is derived from an EMBL/GenBank/DDBJ whole genome shotgun (WGS) entry which is preliminary data.</text>
</comment>
<gene>
    <name evidence="1" type="ORF">C1H46_014910</name>
</gene>
<name>A0A540MKV9_MALBA</name>
<evidence type="ECO:0000313" key="2">
    <source>
        <dbReference type="Proteomes" id="UP000315295"/>
    </source>
</evidence>